<keyword evidence="2" id="KW-0812">Transmembrane</keyword>
<dbReference type="Gene3D" id="3.40.50.300">
    <property type="entry name" value="P-loop containing nucleotide triphosphate hydrolases"/>
    <property type="match status" value="2"/>
</dbReference>
<sequence>MHIIDGHIYDFGKLHDYTFDFQDKSLIIIQGENEAGKSTLKSFIIYILFGMRTRELESFIPRTGGMPGGRLTLGFADGEVIVERIQDRHNGQAVCYVGMEQKDQQWLDERLGGMDPSVFRQVFLLDTEMLVSLQMTDKEQIGQVLLDAGQTGAAAIQKLKKQLQQDLQQLFRPQGRKPKINSMLHMLHEQERLVQELQQKEAAYLPDKEKLQEIHEKIAALQTKKAALRGKISVQNQLLQAIPWQKKAAFAQEQLQQMESVAVFPGEGLERMQEIQHQLQPLEAQYHVHEKEIASIRQELESTEKQLMKEDVYKELYDLTVRTDWTGSEKRMQQLKEESVKLRNQTASIRLSYPYPEDFFFDAYMSEAAEEWRPMQEEMMILQADSERTHQAIASKRQEIEKIDHLQERIQQSLLSEKEYRELHTQQDKKHTANDFRMGILSPISFLFVFALLLGGIGIVMLNWVLVGSGVFLIGGAALFWILGHTSSGSSSYAGEKLTEQQDLRVRWRQLEEQRHPLEIQLVEIQQEQATQLKQRENLQRIANIWMERFPCLQDIPLVDWLKATQEWKTREQLERMLERTEQELEEQRHHDENAIHQLQGIIGLPCDFSQKETIGRAEYVLETQQKLRHVLEQLSVRQRDIEHHLFELDKQIKPLQQQKEQLYAFAGAQNDSQFLQLAELDRKKKQLVEELEHYRIQIKAIMPDGRSLEEDIECEQEMVEQRIANFEMEHESVEEELDRYRQQAATLQVKQADLESDTEASIAYHEMQRQKQVLTAAGRKWAVRKLAYDMLLQTKRTFQEENFPKVLSEASRLFCQVADTYNALTLSDEGKLIVKDSYNREIEVGQLSRGTIEQLYLCLRLALSRHLGVRESFPLLIDDAFSHTDHTRRGRFLPILQAAANVQQIILFTWEEPSPEWSREFKMLQLGKTQKTSS</sequence>
<accession>A0A1G6P9L6</accession>
<feature type="transmembrane region" description="Helical" evidence="2">
    <location>
        <begin position="436"/>
        <end position="457"/>
    </location>
</feature>
<feature type="coiled-coil region" evidence="1">
    <location>
        <begin position="272"/>
        <end position="306"/>
    </location>
</feature>
<evidence type="ECO:0000256" key="1">
    <source>
        <dbReference type="SAM" id="Coils"/>
    </source>
</evidence>
<dbReference type="PANTHER" id="PTHR41259:SF1">
    <property type="entry name" value="DOUBLE-STRAND BREAK REPAIR RAD50 ATPASE, PUTATIVE-RELATED"/>
    <property type="match status" value="1"/>
</dbReference>
<dbReference type="SUPFAM" id="SSF52540">
    <property type="entry name" value="P-loop containing nucleoside triphosphate hydrolases"/>
    <property type="match status" value="1"/>
</dbReference>
<feature type="domain" description="YhaN AAA" evidence="3">
    <location>
        <begin position="7"/>
        <end position="201"/>
    </location>
</feature>
<evidence type="ECO:0000259" key="3">
    <source>
        <dbReference type="Pfam" id="PF13514"/>
    </source>
</evidence>
<dbReference type="STRING" id="361279.SAMN05421663_10448"/>
<dbReference type="AlphaFoldDB" id="A0A1G6P9L6"/>
<keyword evidence="1" id="KW-0175">Coiled coil</keyword>
<feature type="coiled-coil region" evidence="1">
    <location>
        <begin position="671"/>
        <end position="758"/>
    </location>
</feature>
<dbReference type="InterPro" id="IPR038734">
    <property type="entry name" value="YhaN_AAA"/>
</dbReference>
<evidence type="ECO:0000256" key="2">
    <source>
        <dbReference type="SAM" id="Phobius"/>
    </source>
</evidence>
<dbReference type="EMBL" id="FMZB01000004">
    <property type="protein sequence ID" value="SDC76681.1"/>
    <property type="molecule type" value="Genomic_DNA"/>
</dbReference>
<feature type="coiled-coil region" evidence="1">
    <location>
        <begin position="180"/>
        <end position="231"/>
    </location>
</feature>
<feature type="coiled-coil region" evidence="1">
    <location>
        <begin position="571"/>
        <end position="598"/>
    </location>
</feature>
<dbReference type="PANTHER" id="PTHR41259">
    <property type="entry name" value="DOUBLE-STRAND BREAK REPAIR RAD50 ATPASE, PUTATIVE-RELATED"/>
    <property type="match status" value="1"/>
</dbReference>
<protein>
    <submittedName>
        <fullName evidence="4">Uncharacterized protein YhaN</fullName>
    </submittedName>
</protein>
<dbReference type="Proteomes" id="UP000198666">
    <property type="component" value="Unassembled WGS sequence"/>
</dbReference>
<keyword evidence="2" id="KW-0472">Membrane</keyword>
<organism evidence="4 5">
    <name type="scientific">Terribacillus halophilus</name>
    <dbReference type="NCBI Taxonomy" id="361279"/>
    <lineage>
        <taxon>Bacteria</taxon>
        <taxon>Bacillati</taxon>
        <taxon>Bacillota</taxon>
        <taxon>Bacilli</taxon>
        <taxon>Bacillales</taxon>
        <taxon>Bacillaceae</taxon>
        <taxon>Terribacillus</taxon>
    </lineage>
</organism>
<dbReference type="InterPro" id="IPR027417">
    <property type="entry name" value="P-loop_NTPase"/>
</dbReference>
<keyword evidence="5" id="KW-1185">Reference proteome</keyword>
<name>A0A1G6P9L6_9BACI</name>
<keyword evidence="2" id="KW-1133">Transmembrane helix</keyword>
<dbReference type="Pfam" id="PF13514">
    <property type="entry name" value="AAA_27"/>
    <property type="match status" value="1"/>
</dbReference>
<dbReference type="OrthoDB" id="9764467at2"/>
<evidence type="ECO:0000313" key="4">
    <source>
        <dbReference type="EMBL" id="SDC76681.1"/>
    </source>
</evidence>
<proteinExistence type="predicted"/>
<evidence type="ECO:0000313" key="5">
    <source>
        <dbReference type="Proteomes" id="UP000198666"/>
    </source>
</evidence>
<dbReference type="RefSeq" id="WP_093726854.1">
    <property type="nucleotide sequence ID" value="NZ_FMZB01000004.1"/>
</dbReference>
<gene>
    <name evidence="4" type="ORF">SAMN05421663_10448</name>
</gene>
<reference evidence="5" key="1">
    <citation type="submission" date="2016-10" db="EMBL/GenBank/DDBJ databases">
        <authorList>
            <person name="Varghese N."/>
            <person name="Submissions S."/>
        </authorList>
    </citation>
    <scope>NUCLEOTIDE SEQUENCE [LARGE SCALE GENOMIC DNA]</scope>
    <source>
        <strain evidence="5">DSM 21620</strain>
    </source>
</reference>
<feature type="transmembrane region" description="Helical" evidence="2">
    <location>
        <begin position="464"/>
        <end position="483"/>
    </location>
</feature>